<name>A0A1H8QNW3_9ACTN</name>
<accession>A0A1H8QNW3</accession>
<dbReference type="InterPro" id="IPR043708">
    <property type="entry name" value="DUF5648"/>
</dbReference>
<dbReference type="RefSeq" id="WP_205630826.1">
    <property type="nucleotide sequence ID" value="NZ_CP011402.1"/>
</dbReference>
<evidence type="ECO:0000256" key="1">
    <source>
        <dbReference type="SAM" id="SignalP"/>
    </source>
</evidence>
<dbReference type="AlphaFoldDB" id="A0A1H8QNW3"/>
<feature type="domain" description="DUF5648" evidence="2">
    <location>
        <begin position="940"/>
        <end position="1069"/>
    </location>
</feature>
<feature type="chain" id="PRO_5010253051" description="DUF5648 domain-containing protein" evidence="1">
    <location>
        <begin position="39"/>
        <end position="1073"/>
    </location>
</feature>
<reference evidence="4" key="1">
    <citation type="submission" date="2016-10" db="EMBL/GenBank/DDBJ databases">
        <authorList>
            <person name="Varghese N."/>
        </authorList>
    </citation>
    <scope>NUCLEOTIDE SEQUENCE [LARGE SCALE GENOMIC DNA]</scope>
    <source>
        <strain evidence="4">DSM 21843</strain>
    </source>
</reference>
<proteinExistence type="predicted"/>
<sequence>MQTNVGMKYGGVKGGALGVAVFVLALFALLVSAPQAWAATQLQQSWFDGKLWSDPSYTGQEIRPFDEGVYDENYNVLTPGTHFTISYENNVQAGTATYTATGIGSYEGTVSGTFTIAPTSLDPNNFVVDMSLVGGNKFLKTGSVITPTPQFKMWDGGKILPASDYKVSYTDASGAEVEPVDAGTYTVTCTPVTGNVTDSASMTFSILDEPLSIADATLNGVDESVSYNGGNPVTLPYLSVSMNGELLTEGVDYSVSYENNCLVGTAKVIVTGMGVYAGSTSAEFQVAKCDISKVVTYDSLGGVSNLMSHPYTGSAITPSVHATSEGYTLQEGVDYVVSYRNNVDPWLPDNLLVKEGDVAGDPAVRPTVVVTGIGGYEGEALLGFTITPDTVDLSGAVLRGFASRSFTGQPQPLSMADCTYAYINTYGSYATFDLRGVLTTTTYLNAAGEEVSADQVVDAGSYTMVVTAQGGDGFTGTKSVDFSIAQLSFDETTVSVSVPDQVAGVSEVHPVVTATVNGEPYTLVEGVDYTVSDLKVYEAGGSLKVVSTGKNFAAGSIVKTFVVASQEQVEASKALQGDIAAAEELAAGELQPMGASLLTKAISEANSALEDENRDAESLVAADKRLKAAERVATALTGTAKSTWYTTGTYEGLSSQSVSMANGFSTGELGLSEVDADGKVMAVVAFNDKGASLMKGLSVGNSAADEVAAGYWAVMVDESALHAVTPVAFTYQAGPTMRTDSADMVVQFTSSAPIAFVKTSDGTASMAGKFIEAEATITEAAGSYAIDITPTDEGNGYIAGITYGADHVAAENVAAEGASVNTFRVISSSIDGLIPVTFSITMMPNPTDAYLVVNPGDLSKAVVSVADQTATGEALTPDATVTLDGKQLVAGTDYVIEFADTEKAGTATATVTGINRYVGSSATTTFNVVDPAPEVATVAMNRLYNPNGGEHFYTASDEERDGLVKLGWQYEGTGWVAPETSDTPVYRLYNPNGGDHHYTMSAEERDWLVSLGWNYEGIGWYSDDAQTVKLYREYNPNAQSGSHNYTTSLQEHKNLVKLGWHDEGTAWYGVAAG</sequence>
<evidence type="ECO:0000313" key="3">
    <source>
        <dbReference type="EMBL" id="SEO55909.1"/>
    </source>
</evidence>
<dbReference type="Proteomes" id="UP000182975">
    <property type="component" value="Unassembled WGS sequence"/>
</dbReference>
<gene>
    <name evidence="3" type="ORF">SAMN02910314_00559</name>
</gene>
<keyword evidence="1" id="KW-0732">Signal</keyword>
<keyword evidence="4" id="KW-1185">Reference proteome</keyword>
<dbReference type="EMBL" id="FOEC01000002">
    <property type="protein sequence ID" value="SEO55909.1"/>
    <property type="molecule type" value="Genomic_DNA"/>
</dbReference>
<evidence type="ECO:0000313" key="4">
    <source>
        <dbReference type="Proteomes" id="UP000182975"/>
    </source>
</evidence>
<protein>
    <recommendedName>
        <fullName evidence="2">DUF5648 domain-containing protein</fullName>
    </recommendedName>
</protein>
<organism evidence="3 4">
    <name type="scientific">Denitrobacterium detoxificans</name>
    <dbReference type="NCBI Taxonomy" id="79604"/>
    <lineage>
        <taxon>Bacteria</taxon>
        <taxon>Bacillati</taxon>
        <taxon>Actinomycetota</taxon>
        <taxon>Coriobacteriia</taxon>
        <taxon>Eggerthellales</taxon>
        <taxon>Eggerthellaceae</taxon>
        <taxon>Denitrobacterium</taxon>
    </lineage>
</organism>
<dbReference type="Pfam" id="PF18885">
    <property type="entry name" value="DUF5648"/>
    <property type="match status" value="1"/>
</dbReference>
<evidence type="ECO:0000259" key="2">
    <source>
        <dbReference type="Pfam" id="PF18885"/>
    </source>
</evidence>
<feature type="signal peptide" evidence="1">
    <location>
        <begin position="1"/>
        <end position="38"/>
    </location>
</feature>